<keyword evidence="2" id="KW-1185">Reference proteome</keyword>
<evidence type="ECO:0000313" key="1">
    <source>
        <dbReference type="EMBL" id="EMY60680.1"/>
    </source>
</evidence>
<protein>
    <submittedName>
        <fullName evidence="1">Uncharacterized protein</fullName>
    </submittedName>
</protein>
<reference evidence="1" key="1">
    <citation type="submission" date="2013-03" db="EMBL/GenBank/DDBJ databases">
        <authorList>
            <person name="Harkins D.M."/>
            <person name="Durkin A.S."/>
            <person name="Brinkac L.M."/>
            <person name="Haft D.H."/>
            <person name="Selengut J.D."/>
            <person name="Sanka R."/>
            <person name="DePew J."/>
            <person name="Purushe J."/>
            <person name="Hartskeerl R.A."/>
            <person name="Ahmed A."/>
            <person name="van der Linden H."/>
            <person name="Goris M.G.A."/>
            <person name="Vinetz J.M."/>
            <person name="Sutton G.G."/>
            <person name="Nierman W.C."/>
            <person name="Fouts D.E."/>
        </authorList>
    </citation>
    <scope>NUCLEOTIDE SEQUENCE [LARGE SCALE GENOMIC DNA]</scope>
    <source>
        <strain evidence="1">LT 11-33</strain>
    </source>
</reference>
<proteinExistence type="predicted"/>
<name>N1VUJ0_9LEPT</name>
<dbReference type="Proteomes" id="UP000012371">
    <property type="component" value="Unassembled WGS sequence"/>
</dbReference>
<dbReference type="EMBL" id="AOGW02000012">
    <property type="protein sequence ID" value="EMY60680.1"/>
    <property type="molecule type" value="Genomic_DNA"/>
</dbReference>
<comment type="caution">
    <text evidence="1">The sequence shown here is derived from an EMBL/GenBank/DDBJ whole genome shotgun (WGS) entry which is preliminary data.</text>
</comment>
<accession>N1VUJ0</accession>
<sequence>MKQYLIKNRISFLLTLDINNAAPLVCYGYEAYLNYHQQEIESFHKLANFDFSSEYNINFISKFKIQNNILKEIESKRDKDIEFALKVDFFLIQKEYVNIQNKNNIDLLKSYPQLISTTLIIKFPQSFWIENIINKSTLHKIALLELPLADYPKLDTLSISIKELREARKYFINGDYDKVVSHCRSVLESVTNQKLKVNQTIRHLLISML</sequence>
<dbReference type="RefSeq" id="WP_002974791.1">
    <property type="nucleotide sequence ID" value="NZ_AOGW02000012.1"/>
</dbReference>
<gene>
    <name evidence="1" type="ORF">LEP1GSC203_0322</name>
</gene>
<dbReference type="AlphaFoldDB" id="N1VUJ0"/>
<dbReference type="OrthoDB" id="9941390at2"/>
<evidence type="ECO:0000313" key="2">
    <source>
        <dbReference type="Proteomes" id="UP000012371"/>
    </source>
</evidence>
<organism evidence="1 2">
    <name type="scientific">Leptospira terpstrae serovar Hualin str. LT 11-33 = ATCC 700639</name>
    <dbReference type="NCBI Taxonomy" id="1257025"/>
    <lineage>
        <taxon>Bacteria</taxon>
        <taxon>Pseudomonadati</taxon>
        <taxon>Spirochaetota</taxon>
        <taxon>Spirochaetia</taxon>
        <taxon>Leptospirales</taxon>
        <taxon>Leptospiraceae</taxon>
        <taxon>Leptospira</taxon>
    </lineage>
</organism>